<organism evidence="2 3">
    <name type="scientific">Pelagomonas calceolata</name>
    <dbReference type="NCBI Taxonomy" id="35677"/>
    <lineage>
        <taxon>Eukaryota</taxon>
        <taxon>Sar</taxon>
        <taxon>Stramenopiles</taxon>
        <taxon>Ochrophyta</taxon>
        <taxon>Pelagophyceae</taxon>
        <taxon>Pelagomonadales</taxon>
        <taxon>Pelagomonadaceae</taxon>
        <taxon>Pelagomonas</taxon>
    </lineage>
</organism>
<gene>
    <name evidence="2" type="ORF">PECAL_6P13200</name>
</gene>
<feature type="compositionally biased region" description="Basic and acidic residues" evidence="1">
    <location>
        <begin position="523"/>
        <end position="537"/>
    </location>
</feature>
<feature type="compositionally biased region" description="Basic residues" evidence="1">
    <location>
        <begin position="1"/>
        <end position="12"/>
    </location>
</feature>
<name>A0A8J2WT16_9STRA</name>
<evidence type="ECO:0000313" key="2">
    <source>
        <dbReference type="EMBL" id="CAH0379689.1"/>
    </source>
</evidence>
<feature type="region of interest" description="Disordered" evidence="1">
    <location>
        <begin position="1"/>
        <end position="35"/>
    </location>
</feature>
<dbReference type="OrthoDB" id="196566at2759"/>
<feature type="region of interest" description="Disordered" evidence="1">
    <location>
        <begin position="516"/>
        <end position="537"/>
    </location>
</feature>
<feature type="region of interest" description="Disordered" evidence="1">
    <location>
        <begin position="1153"/>
        <end position="1201"/>
    </location>
</feature>
<sequence length="1951" mass="218719">MAKKKKGKKAKSPPKPDKSAQLSDEEQAAQAEATRLAARKADAEAAAAAAAAARKALDALPKGVLATALADGRVHKIVRGHALRAHEAHHSKKKKRRKKADIRGSEVKLFREATDTLPALLKDAEIERKHFHHFDKVKEQALELFGHDLVLCRPYCEDDNEDAWWRELEAEDRGDHASFHAPGHVKITSDKEWLDTIKAWDKFASKRYQRKAEQFSERYAHYLEKPQSTDDIKRTLDEVWEFAERPENLPGVSDSLVRQLVHRCCLDMNDEILVSGIRASWRLADQSCLMASRLQSCGYVHALIELLRRGVPDPQHTSELRGMRRLRDKAHSITQTKKGRATRDRHGFVGRRTDKGRDIVDDVAYVAIGALLCFARQCRHSELDSSESLEVLEGAASAYFHDDHLVLLALGGLYDVFSTSRKARRSYTNDCGLFALADLMRTFPTLEAARYAIAVALRLCMTKDADVASLAGVATSTVIPGLADALRACVDLSRACARACVGDGLREVEIESAPAPAPSITEGHIEDDRDTRAAQASREERLETLKLATRAAHAFLSLRAATKTSEPGLEGDACALLVEECTRALERSHDLDFEEPCRVASQLLALGLQSGDADPSPSGIWRCLEQIQHSKDPQTQLALAIVVLETAQTPEGQQAVVGRSAWRRICRLISTNSEGGVVSTLAQCLALVSASCTLPSAQCEELVSALDAVAKWQQCLIVPTRAGPRSDALVFVLVAFVRCSRKAAQKNDHDALQVLVRGVRLCCQIGALAAKKAGRMSRDARILETVCRASLCAIRMLMEFELLYESSDLDIMPFARELLREKEPEDDEALIACRRDVLAVLWRVSVETEFAQDPDLQRTPSSLILSLDRITFSSYGSIHTRSELTTQSSMLLLWLVCHSRRHRKRLERMHSTKQLIEAPSAALASDRCDGVCRAALFAIQFLASRDPKTKAPLAQKCAKGLSRLVMMERSASFRKEALHCLLNLSTGGKDATTVLAEHGLAALVDVATAPDESDVDVVTRELAVSTLSNLQRDARARFLAYCQRLDAGFAPVVPRRLGSDEPENTPENLPRIKQNLTKRYETWFLETFKNDEYVPRLMRPYGPPQPSRPQSATYRKHPGKACTEWGRHASTLWTPQVEGEKDPYFAVRAVREPIPPRPKSAPSKRRQKCAALDATRPRAGSHRIGPAGRKGSVPTEKGHDPWTPLIVNAEAEKWPDDYSQASSMVAQQLDKICVVAPGGKPHCFTFNEARGGNMNWDQRAMRDTHLCAFKHVPGSVVGDMFSSYAFADPDGGPDQRYHLHHASRVPCEVLDPGAWLRPTEPQLWSDDDALSDLKTPALDTLEDIDPLSERDVVDCPRCHRHHMPHLRSMELLGHSRTPLGMLPRYTLHLLVEYVPPPPPVVHVETPRPVWKLAESIYAPRIKEADSHGFYNPEKVHARMLAQDLRILEEQPRWPKFINRLAGQLPDGSGTEAIVEAIRHEMLPMYRLLSQCMEYYGYRSSNADPFDMSQNAFFSLLRDASLLEDKRSLRRGASMRGPAPAPQEQPHSLGGVTMIREGLHHLAEEEHHRHEAEGTKITSELAQRIFVQVNVEVGNKDSKLNAANDDTAMMRHELVEALLRIAVAKGNVEQHAREHPEHAVEILSDALHHVLRDHLLHLPHDVVVDADEFRRRKLYCEEVDTALLRHKSILRGLFELYSGMHPIAGRTLFGLKEWFLFVEHSGLYARNLSRSEATHAFVFSRMKFIDEGAPKFRALSWVTFLEAFVRLVDRSVQVPSAKDMRELGCTQLTEFYEALTQRCDHSTDESDADVERVHRYMDPDTSCTLAEKVSLTLIYCFQNLVIKYRGTVRTQTHSVRMGHFLSPQQQDRWFSIRGYKTRRADVEVRMKTTKHQSHVVRRDEDNALEALGAVADGADVEWAREHGLHSMGGVSRLREGLHHLAEEEHHRHEGHK</sequence>
<evidence type="ECO:0000313" key="3">
    <source>
        <dbReference type="Proteomes" id="UP000789595"/>
    </source>
</evidence>
<dbReference type="InterPro" id="IPR011989">
    <property type="entry name" value="ARM-like"/>
</dbReference>
<proteinExistence type="predicted"/>
<comment type="caution">
    <text evidence="2">The sequence shown here is derived from an EMBL/GenBank/DDBJ whole genome shotgun (WGS) entry which is preliminary data.</text>
</comment>
<evidence type="ECO:0000256" key="1">
    <source>
        <dbReference type="SAM" id="MobiDB-lite"/>
    </source>
</evidence>
<dbReference type="Proteomes" id="UP000789595">
    <property type="component" value="Unassembled WGS sequence"/>
</dbReference>
<dbReference type="InterPro" id="IPR016024">
    <property type="entry name" value="ARM-type_fold"/>
</dbReference>
<keyword evidence="3" id="KW-1185">Reference proteome</keyword>
<dbReference type="EMBL" id="CAKKNE010000006">
    <property type="protein sequence ID" value="CAH0379689.1"/>
    <property type="molecule type" value="Genomic_DNA"/>
</dbReference>
<reference evidence="2" key="1">
    <citation type="submission" date="2021-11" db="EMBL/GenBank/DDBJ databases">
        <authorList>
            <consortium name="Genoscope - CEA"/>
            <person name="William W."/>
        </authorList>
    </citation>
    <scope>NUCLEOTIDE SEQUENCE</scope>
</reference>
<dbReference type="Gene3D" id="1.25.10.10">
    <property type="entry name" value="Leucine-rich Repeat Variant"/>
    <property type="match status" value="1"/>
</dbReference>
<dbReference type="SUPFAM" id="SSF48371">
    <property type="entry name" value="ARM repeat"/>
    <property type="match status" value="1"/>
</dbReference>
<accession>A0A8J2WT16</accession>
<protein>
    <submittedName>
        <fullName evidence="2">Uncharacterized protein</fullName>
    </submittedName>
</protein>